<dbReference type="InterPro" id="IPR017517">
    <property type="entry name" value="Maleyloyr_isom"/>
</dbReference>
<sequence>MAQEFDLQSAADTLAKVVAAIPDDRLTAPTPCAQASVGDLLAHIVGLTEAFRQAATKESVGRSASPSVGPGNTPPADWRTRIPEQLTALVAAWREPEAWVGDTEAGGVTMPAAMLARVTLDELVIHAWDLARATGRRPEVAQEDLEVLLDFLRGTPPEGTPGLFGPIVPIPHDAPLLHRVLGLTGRDPSWTG</sequence>
<organism evidence="3 4">
    <name type="scientific">Nocardia donostiensis</name>
    <dbReference type="NCBI Taxonomy" id="1538463"/>
    <lineage>
        <taxon>Bacteria</taxon>
        <taxon>Bacillati</taxon>
        <taxon>Actinomycetota</taxon>
        <taxon>Actinomycetes</taxon>
        <taxon>Mycobacteriales</taxon>
        <taxon>Nocardiaceae</taxon>
        <taxon>Nocardia</taxon>
    </lineage>
</organism>
<dbReference type="NCBIfam" id="TIGR03086">
    <property type="entry name" value="TIGR03086 family metal-binding protein"/>
    <property type="match status" value="1"/>
</dbReference>
<evidence type="ECO:0000256" key="1">
    <source>
        <dbReference type="SAM" id="MobiDB-lite"/>
    </source>
</evidence>
<dbReference type="GO" id="GO:0046872">
    <property type="term" value="F:metal ion binding"/>
    <property type="evidence" value="ECO:0007669"/>
    <property type="project" value="InterPro"/>
</dbReference>
<feature type="domain" description="Mycothiol-dependent maleylpyruvate isomerase metal-binding" evidence="2">
    <location>
        <begin position="8"/>
        <end position="131"/>
    </location>
</feature>
<dbReference type="Gene3D" id="1.20.120.450">
    <property type="entry name" value="dinb family like domain"/>
    <property type="match status" value="1"/>
</dbReference>
<dbReference type="Proteomes" id="UP000188836">
    <property type="component" value="Unassembled WGS sequence"/>
</dbReference>
<dbReference type="NCBIfam" id="TIGR03083">
    <property type="entry name" value="maleylpyruvate isomerase family mycothiol-dependent enzyme"/>
    <property type="match status" value="1"/>
</dbReference>
<dbReference type="InterPro" id="IPR024344">
    <property type="entry name" value="MDMPI_metal-binding"/>
</dbReference>
<evidence type="ECO:0000313" key="4">
    <source>
        <dbReference type="Proteomes" id="UP000188836"/>
    </source>
</evidence>
<evidence type="ECO:0000259" key="2">
    <source>
        <dbReference type="Pfam" id="PF11716"/>
    </source>
</evidence>
<accession>A0A1W0BCB1</accession>
<protein>
    <submittedName>
        <fullName evidence="3">TIGR03086 family protein</fullName>
    </submittedName>
</protein>
<keyword evidence="4" id="KW-1185">Reference proteome</keyword>
<dbReference type="STRING" id="1538463.B0T36_11030"/>
<evidence type="ECO:0000313" key="3">
    <source>
        <dbReference type="EMBL" id="ONM47152.1"/>
    </source>
</evidence>
<dbReference type="RefSeq" id="WP_077119439.1">
    <property type="nucleotide sequence ID" value="NZ_LOKT01000006.1"/>
</dbReference>
<dbReference type="SUPFAM" id="SSF109854">
    <property type="entry name" value="DinB/YfiT-like putative metalloenzymes"/>
    <property type="match status" value="1"/>
</dbReference>
<comment type="caution">
    <text evidence="3">The sequence shown here is derived from an EMBL/GenBank/DDBJ whole genome shotgun (WGS) entry which is preliminary data.</text>
</comment>
<dbReference type="Pfam" id="PF11716">
    <property type="entry name" value="MDMPI_N"/>
    <property type="match status" value="1"/>
</dbReference>
<proteinExistence type="predicted"/>
<dbReference type="InterPro" id="IPR017520">
    <property type="entry name" value="CHP03086"/>
</dbReference>
<name>A0A1W0BCB1_9NOCA</name>
<dbReference type="InterPro" id="IPR034660">
    <property type="entry name" value="DinB/YfiT-like"/>
</dbReference>
<feature type="region of interest" description="Disordered" evidence="1">
    <location>
        <begin position="57"/>
        <end position="80"/>
    </location>
</feature>
<dbReference type="EMBL" id="MUMY01000017">
    <property type="protein sequence ID" value="ONM47152.1"/>
    <property type="molecule type" value="Genomic_DNA"/>
</dbReference>
<dbReference type="AlphaFoldDB" id="A0A1W0BCB1"/>
<gene>
    <name evidence="3" type="ORF">B0T46_19470</name>
</gene>
<dbReference type="OrthoDB" id="5185819at2"/>
<reference evidence="3 4" key="1">
    <citation type="journal article" date="2016" name="Antonie Van Leeuwenhoek">
        <title>Nocardia donostiensis sp. nov., isolated from human respiratory specimens.</title>
        <authorList>
            <person name="Ercibengoa M."/>
            <person name="Bell M."/>
            <person name="Marimon J.M."/>
            <person name="Humrighouse B."/>
            <person name="Klenk H.P."/>
            <person name="Potter G."/>
            <person name="Perez-Trallero E."/>
        </authorList>
    </citation>
    <scope>NUCLEOTIDE SEQUENCE [LARGE SCALE GENOMIC DNA]</scope>
    <source>
        <strain evidence="3 4">X1655</strain>
    </source>
</reference>